<evidence type="ECO:0000256" key="3">
    <source>
        <dbReference type="SAM" id="Phobius"/>
    </source>
</evidence>
<dbReference type="EMBL" id="CXPG01000021">
    <property type="protein sequence ID" value="CTQ34052.1"/>
    <property type="molecule type" value="Genomic_DNA"/>
</dbReference>
<feature type="chain" id="PRO_5005807158" evidence="4">
    <location>
        <begin position="20"/>
        <end position="398"/>
    </location>
</feature>
<keyword evidence="6" id="KW-1185">Reference proteome</keyword>
<keyword evidence="4" id="KW-0732">Signal</keyword>
<evidence type="ECO:0000256" key="4">
    <source>
        <dbReference type="SAM" id="SignalP"/>
    </source>
</evidence>
<dbReference type="PANTHER" id="PTHR47870:SF1">
    <property type="entry name" value="CYTOCHROME C-TYPE BIOGENESIS PROTEIN CCMH"/>
    <property type="match status" value="1"/>
</dbReference>
<feature type="signal peptide" evidence="4">
    <location>
        <begin position="1"/>
        <end position="19"/>
    </location>
</feature>
<dbReference type="GO" id="GO:0030313">
    <property type="term" value="C:cell envelope"/>
    <property type="evidence" value="ECO:0007669"/>
    <property type="project" value="UniProtKB-SubCell"/>
</dbReference>
<dbReference type="STRING" id="282197.SAMN04488517_103294"/>
<gene>
    <name evidence="5" type="ORF">JAN5088_02844</name>
</gene>
<proteinExistence type="predicted"/>
<dbReference type="InterPro" id="IPR051263">
    <property type="entry name" value="C-type_cytochrome_biogenesis"/>
</dbReference>
<evidence type="ECO:0000256" key="1">
    <source>
        <dbReference type="ARBA" id="ARBA00004196"/>
    </source>
</evidence>
<dbReference type="Proteomes" id="UP000048908">
    <property type="component" value="Unassembled WGS sequence"/>
</dbReference>
<keyword evidence="3" id="KW-0812">Transmembrane</keyword>
<keyword evidence="3" id="KW-1133">Transmembrane helix</keyword>
<evidence type="ECO:0000313" key="6">
    <source>
        <dbReference type="Proteomes" id="UP000048908"/>
    </source>
</evidence>
<dbReference type="Gene3D" id="1.25.40.10">
    <property type="entry name" value="Tetratricopeptide repeat domain"/>
    <property type="match status" value="1"/>
</dbReference>
<dbReference type="PANTHER" id="PTHR47870">
    <property type="entry name" value="CYTOCHROME C-TYPE BIOGENESIS PROTEIN CCMH"/>
    <property type="match status" value="1"/>
</dbReference>
<keyword evidence="3" id="KW-0472">Membrane</keyword>
<dbReference type="InterPro" id="IPR017560">
    <property type="entry name" value="Cyt_c_biogenesis_CcmI"/>
</dbReference>
<reference evidence="5 6" key="1">
    <citation type="submission" date="2015-07" db="EMBL/GenBank/DDBJ databases">
        <authorList>
            <person name="Noorani M."/>
        </authorList>
    </citation>
    <scope>NUCLEOTIDE SEQUENCE [LARGE SCALE GENOMIC DNA]</scope>
    <source>
        <strain evidence="5 6">CECT 5088</strain>
    </source>
</reference>
<evidence type="ECO:0000256" key="2">
    <source>
        <dbReference type="ARBA" id="ARBA00022748"/>
    </source>
</evidence>
<organism evidence="5 6">
    <name type="scientific">Jannaschia rubra</name>
    <dbReference type="NCBI Taxonomy" id="282197"/>
    <lineage>
        <taxon>Bacteria</taxon>
        <taxon>Pseudomonadati</taxon>
        <taxon>Pseudomonadota</taxon>
        <taxon>Alphaproteobacteria</taxon>
        <taxon>Rhodobacterales</taxon>
        <taxon>Roseobacteraceae</taxon>
        <taxon>Jannaschia</taxon>
    </lineage>
</organism>
<dbReference type="GO" id="GO:0005886">
    <property type="term" value="C:plasma membrane"/>
    <property type="evidence" value="ECO:0007669"/>
    <property type="project" value="TreeGrafter"/>
</dbReference>
<dbReference type="InterPro" id="IPR011990">
    <property type="entry name" value="TPR-like_helical_dom_sf"/>
</dbReference>
<dbReference type="SUPFAM" id="SSF48452">
    <property type="entry name" value="TPR-like"/>
    <property type="match status" value="1"/>
</dbReference>
<sequence>MTFWILAGLLLVACVAAMGAALRTDRAPADRQDVAVYRDQLRELDRDAARGVLPEPEVAAARAEVARRLLAADRERTAGSRQGWTALGLALVALPTLVVSVGVYLWIGAPGYSDLPLQARIDRIEEARAARPDQASAEADVPARVDDSNPDMTRMAAQLREVLEGRPDDLRGWRLAVQTEAGLGDYAAAWRAQDRVLALAGEDATADDFALLAELMVAAADGYVSPEAERALAEALRRDPANGTARYYRGLMYAQGGRPDLAWPVWRALVADSRPGDPWLDPIYARIEDVSVLAGYPTPLEELPQPRGPTAEDLAGAASMSPEDRVEMIAGMVDGLAARLADEGGPPSDWARLITSYGVLGRTDDAARVYAEAKMTFTDDPAGLDVLARAAEQAGLTP</sequence>
<dbReference type="NCBIfam" id="TIGR03142">
    <property type="entry name" value="cytochro_ccmI"/>
    <property type="match status" value="1"/>
</dbReference>
<feature type="transmembrane region" description="Helical" evidence="3">
    <location>
        <begin position="84"/>
        <end position="107"/>
    </location>
</feature>
<evidence type="ECO:0000313" key="5">
    <source>
        <dbReference type="EMBL" id="CTQ34052.1"/>
    </source>
</evidence>
<dbReference type="RefSeq" id="WP_055683447.1">
    <property type="nucleotide sequence ID" value="NZ_CXPG01000021.1"/>
</dbReference>
<protein>
    <submittedName>
        <fullName evidence="5">Cytochrome c-type biogenesis protein CcmI</fullName>
    </submittedName>
</protein>
<keyword evidence="2" id="KW-0201">Cytochrome c-type biogenesis</keyword>
<dbReference type="OrthoDB" id="9815847at2"/>
<dbReference type="GO" id="GO:0017004">
    <property type="term" value="P:cytochrome complex assembly"/>
    <property type="evidence" value="ECO:0007669"/>
    <property type="project" value="UniProtKB-KW"/>
</dbReference>
<accession>A0A0M6XTL0</accession>
<comment type="subcellular location">
    <subcellularLocation>
        <location evidence="1">Cell envelope</location>
    </subcellularLocation>
</comment>
<dbReference type="AlphaFoldDB" id="A0A0M6XTL0"/>
<name>A0A0M6XTL0_9RHOB</name>